<feature type="transmembrane region" description="Helical" evidence="1">
    <location>
        <begin position="136"/>
        <end position="154"/>
    </location>
</feature>
<dbReference type="InterPro" id="IPR050879">
    <property type="entry name" value="Acyltransferase_3"/>
</dbReference>
<feature type="transmembrane region" description="Helical" evidence="1">
    <location>
        <begin position="21"/>
        <end position="43"/>
    </location>
</feature>
<dbReference type="GO" id="GO:0000271">
    <property type="term" value="P:polysaccharide biosynthetic process"/>
    <property type="evidence" value="ECO:0007669"/>
    <property type="project" value="TreeGrafter"/>
</dbReference>
<evidence type="ECO:0000259" key="2">
    <source>
        <dbReference type="Pfam" id="PF01757"/>
    </source>
</evidence>
<sequence>MLMSNILFIKRTPLGTFYKRRISRIIPAFIVFLSLISLMSLIFNLSSEHFNYFYNVFFLRSYYPVEPGILNSGLPLGHLWSLNVEEHVYILLSLMTLCSFYKNRLCLILLTLGGASIFLQVLYVKFPHLTSENYSFRTEVAASFILISAGYLLVKERVEQFVPSWLPVITFLIALICYSDFPLHWSAQWLIAPILLAFTVNHLNSLSPFFKRLLCVPALRLVGLWSFSIYLWQQPLYYWGTKGGDAFYMAGPVLFILSIILGAMSFYLIENPVRKYLNNNW</sequence>
<protein>
    <submittedName>
        <fullName evidence="3">Acyltransferase family protein</fullName>
    </submittedName>
</protein>
<feature type="transmembrane region" description="Helical" evidence="1">
    <location>
        <begin position="213"/>
        <end position="232"/>
    </location>
</feature>
<keyword evidence="4" id="KW-1185">Reference proteome</keyword>
<feature type="transmembrane region" description="Helical" evidence="1">
    <location>
        <begin position="105"/>
        <end position="124"/>
    </location>
</feature>
<organism evidence="3 4">
    <name type="scientific">Neptunomonas japonica JAMM 1380</name>
    <dbReference type="NCBI Taxonomy" id="1441457"/>
    <lineage>
        <taxon>Bacteria</taxon>
        <taxon>Pseudomonadati</taxon>
        <taxon>Pseudomonadota</taxon>
        <taxon>Gammaproteobacteria</taxon>
        <taxon>Oceanospirillales</taxon>
        <taxon>Oceanospirillaceae</taxon>
        <taxon>Neptunomonas</taxon>
    </lineage>
</organism>
<gene>
    <name evidence="3" type="ORF">NEJAP_2836</name>
</gene>
<dbReference type="KEGG" id="njp:NEJAP_2836"/>
<keyword evidence="3" id="KW-0808">Transferase</keyword>
<keyword evidence="1" id="KW-0812">Transmembrane</keyword>
<reference evidence="3 4" key="1">
    <citation type="journal article" date="2008" name="Int. J. Syst. Evol. Microbiol.">
        <title>Neptunomonas japonica sp. nov., an Osedax japonicus symbiont-like bacterium isolated from sediment adjacent to sperm whale carcasses off Kagoshima, Japan.</title>
        <authorList>
            <person name="Miyazaki M."/>
            <person name="Nogi Y."/>
            <person name="Fujiwara Y."/>
            <person name="Kawato M."/>
            <person name="Kubokawa K."/>
            <person name="Horikoshi K."/>
        </authorList>
    </citation>
    <scope>NUCLEOTIDE SEQUENCE [LARGE SCALE GENOMIC DNA]</scope>
    <source>
        <strain evidence="3 4">JAMM 1380</strain>
    </source>
</reference>
<keyword evidence="3" id="KW-0012">Acyltransferase</keyword>
<dbReference type="InterPro" id="IPR002656">
    <property type="entry name" value="Acyl_transf_3_dom"/>
</dbReference>
<feature type="transmembrane region" description="Helical" evidence="1">
    <location>
        <begin position="161"/>
        <end position="181"/>
    </location>
</feature>
<dbReference type="PANTHER" id="PTHR23028:SF53">
    <property type="entry name" value="ACYL_TRANSF_3 DOMAIN-CONTAINING PROTEIN"/>
    <property type="match status" value="1"/>
</dbReference>
<name>A0A7R6PM91_9GAMM</name>
<dbReference type="Pfam" id="PF01757">
    <property type="entry name" value="Acyl_transf_3"/>
    <property type="match status" value="1"/>
</dbReference>
<evidence type="ECO:0000313" key="3">
    <source>
        <dbReference type="EMBL" id="BBB30776.1"/>
    </source>
</evidence>
<keyword evidence="1" id="KW-1133">Transmembrane helix</keyword>
<evidence type="ECO:0000256" key="1">
    <source>
        <dbReference type="SAM" id="Phobius"/>
    </source>
</evidence>
<dbReference type="GO" id="GO:0016747">
    <property type="term" value="F:acyltransferase activity, transferring groups other than amino-acyl groups"/>
    <property type="evidence" value="ECO:0007669"/>
    <property type="project" value="InterPro"/>
</dbReference>
<accession>A0A7R6PM91</accession>
<dbReference type="PANTHER" id="PTHR23028">
    <property type="entry name" value="ACETYLTRANSFERASE"/>
    <property type="match status" value="1"/>
</dbReference>
<evidence type="ECO:0000313" key="4">
    <source>
        <dbReference type="Proteomes" id="UP000595332"/>
    </source>
</evidence>
<dbReference type="AlphaFoldDB" id="A0A7R6PM91"/>
<dbReference type="Proteomes" id="UP000595332">
    <property type="component" value="Chromosome"/>
</dbReference>
<feature type="domain" description="Acyltransferase 3" evidence="2">
    <location>
        <begin position="7"/>
        <end position="264"/>
    </location>
</feature>
<feature type="transmembrane region" description="Helical" evidence="1">
    <location>
        <begin position="247"/>
        <end position="269"/>
    </location>
</feature>
<dbReference type="GO" id="GO:0016020">
    <property type="term" value="C:membrane"/>
    <property type="evidence" value="ECO:0007669"/>
    <property type="project" value="TreeGrafter"/>
</dbReference>
<feature type="transmembrane region" description="Helical" evidence="1">
    <location>
        <begin position="187"/>
        <end position="206"/>
    </location>
</feature>
<proteinExistence type="predicted"/>
<dbReference type="EMBL" id="AP014546">
    <property type="protein sequence ID" value="BBB30776.1"/>
    <property type="molecule type" value="Genomic_DNA"/>
</dbReference>
<keyword evidence="1" id="KW-0472">Membrane</keyword>